<comment type="cofactor">
    <cofactor evidence="1">
        <name>pyridoxal 5'-phosphate</name>
        <dbReference type="ChEBI" id="CHEBI:597326"/>
    </cofactor>
</comment>
<dbReference type="AlphaFoldDB" id="X6NW62"/>
<evidence type="ECO:0000313" key="6">
    <source>
        <dbReference type="Proteomes" id="UP000023152"/>
    </source>
</evidence>
<feature type="non-terminal residue" evidence="5">
    <location>
        <position position="1"/>
    </location>
</feature>
<dbReference type="GO" id="GO:0019752">
    <property type="term" value="P:carboxylic acid metabolic process"/>
    <property type="evidence" value="ECO:0007669"/>
    <property type="project" value="InterPro"/>
</dbReference>
<dbReference type="GO" id="GO:0005737">
    <property type="term" value="C:cytoplasm"/>
    <property type="evidence" value="ECO:0007669"/>
    <property type="project" value="TreeGrafter"/>
</dbReference>
<comment type="similarity">
    <text evidence="2">Belongs to the group II decarboxylase family.</text>
</comment>
<evidence type="ECO:0000256" key="4">
    <source>
        <dbReference type="ARBA" id="ARBA00022898"/>
    </source>
</evidence>
<gene>
    <name evidence="5" type="ORF">RFI_07609</name>
</gene>
<dbReference type="OrthoDB" id="392571at2759"/>
<dbReference type="EMBL" id="ASPP01006020">
    <property type="protein sequence ID" value="ETO29512.1"/>
    <property type="molecule type" value="Genomic_DNA"/>
</dbReference>
<dbReference type="SUPFAM" id="SSF53383">
    <property type="entry name" value="PLP-dependent transferases"/>
    <property type="match status" value="1"/>
</dbReference>
<dbReference type="Gene3D" id="3.90.1150.170">
    <property type="match status" value="1"/>
</dbReference>
<evidence type="ECO:0000256" key="3">
    <source>
        <dbReference type="ARBA" id="ARBA00022793"/>
    </source>
</evidence>
<comment type="caution">
    <text evidence="5">The sequence shown here is derived from an EMBL/GenBank/DDBJ whole genome shotgun (WGS) entry which is preliminary data.</text>
</comment>
<dbReference type="GO" id="GO:0030170">
    <property type="term" value="F:pyridoxal phosphate binding"/>
    <property type="evidence" value="ECO:0007669"/>
    <property type="project" value="InterPro"/>
</dbReference>
<dbReference type="Proteomes" id="UP000023152">
    <property type="component" value="Unassembled WGS sequence"/>
</dbReference>
<dbReference type="InterPro" id="IPR002129">
    <property type="entry name" value="PyrdxlP-dep_de-COase"/>
</dbReference>
<keyword evidence="4" id="KW-0663">Pyridoxal phosphate</keyword>
<dbReference type="InterPro" id="IPR015424">
    <property type="entry name" value="PyrdxlP-dep_Trfase"/>
</dbReference>
<reference evidence="5 6" key="1">
    <citation type="journal article" date="2013" name="Curr. Biol.">
        <title>The Genome of the Foraminiferan Reticulomyxa filosa.</title>
        <authorList>
            <person name="Glockner G."/>
            <person name="Hulsmann N."/>
            <person name="Schleicher M."/>
            <person name="Noegel A.A."/>
            <person name="Eichinger L."/>
            <person name="Gallinger C."/>
            <person name="Pawlowski J."/>
            <person name="Sierra R."/>
            <person name="Euteneuer U."/>
            <person name="Pillet L."/>
            <person name="Moustafa A."/>
            <person name="Platzer M."/>
            <person name="Groth M."/>
            <person name="Szafranski K."/>
            <person name="Schliwa M."/>
        </authorList>
    </citation>
    <scope>NUCLEOTIDE SEQUENCE [LARGE SCALE GENOMIC DNA]</scope>
</reference>
<organism evidence="5 6">
    <name type="scientific">Reticulomyxa filosa</name>
    <dbReference type="NCBI Taxonomy" id="46433"/>
    <lineage>
        <taxon>Eukaryota</taxon>
        <taxon>Sar</taxon>
        <taxon>Rhizaria</taxon>
        <taxon>Retaria</taxon>
        <taxon>Foraminifera</taxon>
        <taxon>Monothalamids</taxon>
        <taxon>Reticulomyxidae</taxon>
        <taxon>Reticulomyxa</taxon>
    </lineage>
</organism>
<dbReference type="Pfam" id="PF00282">
    <property type="entry name" value="Pyridoxal_deC"/>
    <property type="match status" value="1"/>
</dbReference>
<evidence type="ECO:0000313" key="5">
    <source>
        <dbReference type="EMBL" id="ETO29512.1"/>
    </source>
</evidence>
<evidence type="ECO:0000256" key="1">
    <source>
        <dbReference type="ARBA" id="ARBA00001933"/>
    </source>
</evidence>
<evidence type="ECO:0000256" key="2">
    <source>
        <dbReference type="ARBA" id="ARBA00009533"/>
    </source>
</evidence>
<dbReference type="PANTHER" id="PTHR45677:SF8">
    <property type="entry name" value="CYSTEINE SULFINIC ACID DECARBOXYLASE"/>
    <property type="match status" value="1"/>
</dbReference>
<sequence length="161" mass="18450">TLQCGRQGDALKLYLSWLYYGKNGLGQRVDHALDIAQALVKKITCDKFRSQFVLVHSNYANVCFWYVPSTLRPRFDKELGDDFFKTMRNNETIKNSLDQTTLNIYQKIGEQAKVCIDIAPLPNAGLPHFFRVACGNYRLKESQLDDILNHIIEAAKSCRCE</sequence>
<keyword evidence="6" id="KW-1185">Reference proteome</keyword>
<keyword evidence="3" id="KW-0210">Decarboxylase</keyword>
<keyword evidence="3" id="KW-0456">Lyase</keyword>
<protein>
    <submittedName>
        <fullName evidence="5">Uncharacterized protein</fullName>
    </submittedName>
</protein>
<dbReference type="PANTHER" id="PTHR45677">
    <property type="entry name" value="GLUTAMATE DECARBOXYLASE-RELATED"/>
    <property type="match status" value="1"/>
</dbReference>
<name>X6NW62_RETFI</name>
<accession>X6NW62</accession>
<proteinExistence type="inferred from homology"/>
<dbReference type="GO" id="GO:0016831">
    <property type="term" value="F:carboxy-lyase activity"/>
    <property type="evidence" value="ECO:0007669"/>
    <property type="project" value="UniProtKB-KW"/>
</dbReference>